<evidence type="ECO:0000256" key="1">
    <source>
        <dbReference type="ARBA" id="ARBA00001946"/>
    </source>
</evidence>
<evidence type="ECO:0000313" key="5">
    <source>
        <dbReference type="EMBL" id="KAK3199924.1"/>
    </source>
</evidence>
<reference evidence="5" key="1">
    <citation type="journal article" date="2023" name="Plant J.">
        <title>Genome sequences and population genomics provide insights into the demographic history, inbreeding, and mutation load of two 'living fossil' tree species of Dipteronia.</title>
        <authorList>
            <person name="Feng Y."/>
            <person name="Comes H.P."/>
            <person name="Chen J."/>
            <person name="Zhu S."/>
            <person name="Lu R."/>
            <person name="Zhang X."/>
            <person name="Li P."/>
            <person name="Qiu J."/>
            <person name="Olsen K.M."/>
            <person name="Qiu Y."/>
        </authorList>
    </citation>
    <scope>NUCLEOTIDE SEQUENCE</scope>
    <source>
        <strain evidence="5">NBL</strain>
    </source>
</reference>
<evidence type="ECO:0008006" key="7">
    <source>
        <dbReference type="Google" id="ProtNLM"/>
    </source>
</evidence>
<dbReference type="PANTHER" id="PTHR22748:SF11">
    <property type="entry name" value="OS07G0184032 PROTEIN"/>
    <property type="match status" value="1"/>
</dbReference>
<dbReference type="GO" id="GO:0008311">
    <property type="term" value="F:double-stranded DNA 3'-5' DNA exonuclease activity"/>
    <property type="evidence" value="ECO:0007669"/>
    <property type="project" value="TreeGrafter"/>
</dbReference>
<protein>
    <recommendedName>
        <fullName evidence="7">Endonuclease/exonuclease/phosphatase domain-containing protein</fullName>
    </recommendedName>
</protein>
<comment type="cofactor">
    <cofactor evidence="1">
        <name>Mg(2+)</name>
        <dbReference type="ChEBI" id="CHEBI:18420"/>
    </cofactor>
</comment>
<dbReference type="GO" id="GO:0046872">
    <property type="term" value="F:metal ion binding"/>
    <property type="evidence" value="ECO:0007669"/>
    <property type="project" value="UniProtKB-KW"/>
</dbReference>
<dbReference type="GO" id="GO:0003906">
    <property type="term" value="F:DNA-(apurinic or apyrimidinic site) endonuclease activity"/>
    <property type="evidence" value="ECO:0007669"/>
    <property type="project" value="TreeGrafter"/>
</dbReference>
<evidence type="ECO:0000256" key="3">
    <source>
        <dbReference type="ARBA" id="ARBA00022801"/>
    </source>
</evidence>
<dbReference type="InterPro" id="IPR004808">
    <property type="entry name" value="AP_endonuc_1"/>
</dbReference>
<dbReference type="Gene3D" id="3.60.10.10">
    <property type="entry name" value="Endonuclease/exonuclease/phosphatase"/>
    <property type="match status" value="1"/>
</dbReference>
<dbReference type="GO" id="GO:0008081">
    <property type="term" value="F:phosphoric diester hydrolase activity"/>
    <property type="evidence" value="ECO:0007669"/>
    <property type="project" value="TreeGrafter"/>
</dbReference>
<comment type="caution">
    <text evidence="5">The sequence shown here is derived from an EMBL/GenBank/DDBJ whole genome shotgun (WGS) entry which is preliminary data.</text>
</comment>
<keyword evidence="6" id="KW-1185">Reference proteome</keyword>
<dbReference type="GO" id="GO:0005634">
    <property type="term" value="C:nucleus"/>
    <property type="evidence" value="ECO:0007669"/>
    <property type="project" value="TreeGrafter"/>
</dbReference>
<dbReference type="InterPro" id="IPR036691">
    <property type="entry name" value="Endo/exonu/phosph_ase_sf"/>
</dbReference>
<evidence type="ECO:0000256" key="2">
    <source>
        <dbReference type="ARBA" id="ARBA00022723"/>
    </source>
</evidence>
<name>A0AAE0A3D5_9ROSI</name>
<evidence type="ECO:0000256" key="4">
    <source>
        <dbReference type="ARBA" id="ARBA00022842"/>
    </source>
</evidence>
<proteinExistence type="predicted"/>
<dbReference type="PANTHER" id="PTHR22748">
    <property type="entry name" value="AP ENDONUCLEASE"/>
    <property type="match status" value="1"/>
</dbReference>
<dbReference type="Proteomes" id="UP001281410">
    <property type="component" value="Unassembled WGS sequence"/>
</dbReference>
<keyword evidence="4" id="KW-0460">Magnesium</keyword>
<dbReference type="SUPFAM" id="SSF56219">
    <property type="entry name" value="DNase I-like"/>
    <property type="match status" value="1"/>
</dbReference>
<gene>
    <name evidence="5" type="ORF">Dsin_023339</name>
</gene>
<dbReference type="EMBL" id="JANJYJ010000007">
    <property type="protein sequence ID" value="KAK3199924.1"/>
    <property type="molecule type" value="Genomic_DNA"/>
</dbReference>
<keyword evidence="2" id="KW-0479">Metal-binding</keyword>
<dbReference type="AlphaFoldDB" id="A0AAE0A3D5"/>
<keyword evidence="3" id="KW-0378">Hydrolase</keyword>
<evidence type="ECO:0000313" key="6">
    <source>
        <dbReference type="Proteomes" id="UP001281410"/>
    </source>
</evidence>
<organism evidence="5 6">
    <name type="scientific">Dipteronia sinensis</name>
    <dbReference type="NCBI Taxonomy" id="43782"/>
    <lineage>
        <taxon>Eukaryota</taxon>
        <taxon>Viridiplantae</taxon>
        <taxon>Streptophyta</taxon>
        <taxon>Embryophyta</taxon>
        <taxon>Tracheophyta</taxon>
        <taxon>Spermatophyta</taxon>
        <taxon>Magnoliopsida</taxon>
        <taxon>eudicotyledons</taxon>
        <taxon>Gunneridae</taxon>
        <taxon>Pentapetalae</taxon>
        <taxon>rosids</taxon>
        <taxon>malvids</taxon>
        <taxon>Sapindales</taxon>
        <taxon>Sapindaceae</taxon>
        <taxon>Hippocastanoideae</taxon>
        <taxon>Acereae</taxon>
        <taxon>Dipteronia</taxon>
    </lineage>
</organism>
<dbReference type="GO" id="GO:0006284">
    <property type="term" value="P:base-excision repair"/>
    <property type="evidence" value="ECO:0007669"/>
    <property type="project" value="TreeGrafter"/>
</dbReference>
<accession>A0AAE0A3D5</accession>
<sequence length="124" mass="13537">MAAKCLWLCVLPGCFISMIICSWNVRGLGRGEKRRMVRDMISSHKPQIVFIQESKLQVFDRKVVSSLGGSSLTRGIGVEADGAAGGLLTLWNEDSFLVEDCISNSRCIIVAGVLTKIKKTCSVM</sequence>